<name>A0A0S7BK59_9CHLR</name>
<organism evidence="6">
    <name type="scientific">Longilinea arvoryzae</name>
    <dbReference type="NCBI Taxonomy" id="360412"/>
    <lineage>
        <taxon>Bacteria</taxon>
        <taxon>Bacillati</taxon>
        <taxon>Chloroflexota</taxon>
        <taxon>Anaerolineae</taxon>
        <taxon>Anaerolineales</taxon>
        <taxon>Anaerolineaceae</taxon>
        <taxon>Longilinea</taxon>
    </lineage>
</organism>
<dbReference type="Gene3D" id="1.20.5.1930">
    <property type="match status" value="1"/>
</dbReference>
<dbReference type="SMART" id="SM00065">
    <property type="entry name" value="GAF"/>
    <property type="match status" value="2"/>
</dbReference>
<evidence type="ECO:0000259" key="5">
    <source>
        <dbReference type="SMART" id="SM00387"/>
    </source>
</evidence>
<feature type="domain" description="GAF" evidence="4">
    <location>
        <begin position="232"/>
        <end position="391"/>
    </location>
</feature>
<dbReference type="InterPro" id="IPR029016">
    <property type="entry name" value="GAF-like_dom_sf"/>
</dbReference>
<feature type="domain" description="GAF" evidence="4">
    <location>
        <begin position="63"/>
        <end position="204"/>
    </location>
</feature>
<accession>A0A0S7BK59</accession>
<dbReference type="GO" id="GO:0016020">
    <property type="term" value="C:membrane"/>
    <property type="evidence" value="ECO:0007669"/>
    <property type="project" value="InterPro"/>
</dbReference>
<dbReference type="InterPro" id="IPR003594">
    <property type="entry name" value="HATPase_dom"/>
</dbReference>
<dbReference type="GO" id="GO:0000155">
    <property type="term" value="F:phosphorelay sensor kinase activity"/>
    <property type="evidence" value="ECO:0007669"/>
    <property type="project" value="InterPro"/>
</dbReference>
<dbReference type="OrthoDB" id="9781904at2"/>
<dbReference type="Proteomes" id="UP000055060">
    <property type="component" value="Unassembled WGS sequence"/>
</dbReference>
<dbReference type="AlphaFoldDB" id="A0A0S7BK59"/>
<keyword evidence="7" id="KW-1185">Reference proteome</keyword>
<dbReference type="SMART" id="SM00387">
    <property type="entry name" value="HATPase_c"/>
    <property type="match status" value="1"/>
</dbReference>
<dbReference type="Gene3D" id="3.30.450.40">
    <property type="match status" value="2"/>
</dbReference>
<keyword evidence="3" id="KW-0902">Two-component regulatory system</keyword>
<dbReference type="InterPro" id="IPR003018">
    <property type="entry name" value="GAF"/>
</dbReference>
<dbReference type="Pfam" id="PF13185">
    <property type="entry name" value="GAF_2"/>
    <property type="match status" value="2"/>
</dbReference>
<dbReference type="CDD" id="cd16917">
    <property type="entry name" value="HATPase_UhpB-NarQ-NarX-like"/>
    <property type="match status" value="1"/>
</dbReference>
<evidence type="ECO:0000259" key="4">
    <source>
        <dbReference type="SMART" id="SM00065"/>
    </source>
</evidence>
<dbReference type="Gene3D" id="3.30.565.10">
    <property type="entry name" value="Histidine kinase-like ATPase, C-terminal domain"/>
    <property type="match status" value="1"/>
</dbReference>
<dbReference type="STRING" id="360412.LARV_03277"/>
<dbReference type="EMBL" id="DF967972">
    <property type="protein sequence ID" value="GAP15488.1"/>
    <property type="molecule type" value="Genomic_DNA"/>
</dbReference>
<evidence type="ECO:0000313" key="7">
    <source>
        <dbReference type="Proteomes" id="UP000055060"/>
    </source>
</evidence>
<keyword evidence="2 6" id="KW-0418">Kinase</keyword>
<dbReference type="InterPro" id="IPR050482">
    <property type="entry name" value="Sensor_HK_TwoCompSys"/>
</dbReference>
<dbReference type="InterPro" id="IPR011712">
    <property type="entry name" value="Sig_transdc_His_kin_sub3_dim/P"/>
</dbReference>
<dbReference type="PANTHER" id="PTHR24421">
    <property type="entry name" value="NITRATE/NITRITE SENSOR PROTEIN NARX-RELATED"/>
    <property type="match status" value="1"/>
</dbReference>
<gene>
    <name evidence="6" type="ORF">LARV_03277</name>
</gene>
<reference evidence="6" key="1">
    <citation type="submission" date="2015-07" db="EMBL/GenBank/DDBJ databases">
        <title>Draft Genome Sequences of Anaerolinea thermolimosa IMO-1, Bellilinea caldifistulae GOMI-1, Leptolinea tardivitalis YMTK-2, Levilinea saccharolytica KIBI-1,Longilinea arvoryzae KOME-1, Previously Described as Members of the Anaerolineaceae (Chloroflexi).</title>
        <authorList>
            <person name="Sekiguchi Y."/>
            <person name="Ohashi A."/>
            <person name="Matsuura N."/>
            <person name="Tourlousse M.D."/>
        </authorList>
    </citation>
    <scope>NUCLEOTIDE SEQUENCE [LARGE SCALE GENOMIC DNA]</scope>
    <source>
        <strain evidence="6">KOME-1</strain>
    </source>
</reference>
<keyword evidence="1" id="KW-0808">Transferase</keyword>
<protein>
    <submittedName>
        <fullName evidence="6">Signal transduction histidine kinase</fullName>
    </submittedName>
</protein>
<proteinExistence type="predicted"/>
<dbReference type="Pfam" id="PF02518">
    <property type="entry name" value="HATPase_c"/>
    <property type="match status" value="1"/>
</dbReference>
<dbReference type="InterPro" id="IPR036890">
    <property type="entry name" value="HATPase_C_sf"/>
</dbReference>
<dbReference type="PANTHER" id="PTHR24421:SF61">
    <property type="entry name" value="OXYGEN SENSOR HISTIDINE KINASE NREB"/>
    <property type="match status" value="1"/>
</dbReference>
<sequence>MRYTHFYSTVRAQIGVILSSTPSSTYSSDFPTSGQAINRLIAEHSNRLAALLTIQQDIAGHLDPLDLLQRIADEARRLTASKNSLVFLPKDEFLELAVISGPEENISPIGHRLPIQASLSGEAFRSQKIVYAQDVPTDPRAVHDVGVNSYLVAPLIFEHQSIGVLGVTDKVGTNYTPEDESVLALLATNAAIGLENARLYQQEHAARREAERRIVIFSALRDILAVLNSNQPIEQVLDFIAAQARDLLNADATMVCRADIANNITTTVASNNLPREFDKIRVTPFYYSENDLRLIKREPVVIPDIAEAMAPFLSAKNALDDLQHTGIEAETKYFKSQLKVPLFVQGSIYGWMTIYYQNAHEFSEEDIRLSMTLADQLSLAIENTHLRTTQEQAAVAAERNRLARDLHDAVTQTLFSATLIADVLPRIWERNPEEGKRRLEEVRQLTRGALAEMRTLLLELRPSALADASLPDLLHHLTDAFIGRSRIQTDLHINGTIDLPPDVKLAVYRIAQEALNNIGKHSMASQVNIAIEKTGQRMLLEISDNGRGFNPTVNVTNHLGLGIMRERAESIDASLIIDSGPGKGTHIFLHWQPRTG</sequence>
<evidence type="ECO:0000256" key="2">
    <source>
        <dbReference type="ARBA" id="ARBA00022777"/>
    </source>
</evidence>
<dbReference type="SUPFAM" id="SSF55874">
    <property type="entry name" value="ATPase domain of HSP90 chaperone/DNA topoisomerase II/histidine kinase"/>
    <property type="match status" value="1"/>
</dbReference>
<evidence type="ECO:0000256" key="3">
    <source>
        <dbReference type="ARBA" id="ARBA00023012"/>
    </source>
</evidence>
<dbReference type="SUPFAM" id="SSF55781">
    <property type="entry name" value="GAF domain-like"/>
    <property type="match status" value="2"/>
</dbReference>
<feature type="domain" description="Histidine kinase/HSP90-like ATPase" evidence="5">
    <location>
        <begin position="502"/>
        <end position="595"/>
    </location>
</feature>
<dbReference type="GO" id="GO:0046983">
    <property type="term" value="F:protein dimerization activity"/>
    <property type="evidence" value="ECO:0007669"/>
    <property type="project" value="InterPro"/>
</dbReference>
<evidence type="ECO:0000313" key="6">
    <source>
        <dbReference type="EMBL" id="GAP15488.1"/>
    </source>
</evidence>
<evidence type="ECO:0000256" key="1">
    <source>
        <dbReference type="ARBA" id="ARBA00022679"/>
    </source>
</evidence>
<dbReference type="Pfam" id="PF07730">
    <property type="entry name" value="HisKA_3"/>
    <property type="match status" value="1"/>
</dbReference>